<organism evidence="4 5">
    <name type="scientific">Thiocystis violascens (strain ATCC 17096 / DSM 198 / 6111)</name>
    <name type="common">Chromatium violascens</name>
    <dbReference type="NCBI Taxonomy" id="765911"/>
    <lineage>
        <taxon>Bacteria</taxon>
        <taxon>Pseudomonadati</taxon>
        <taxon>Pseudomonadota</taxon>
        <taxon>Gammaproteobacteria</taxon>
        <taxon>Chromatiales</taxon>
        <taxon>Chromatiaceae</taxon>
        <taxon>Thiocystis</taxon>
    </lineage>
</organism>
<dbReference type="SUPFAM" id="SSF48452">
    <property type="entry name" value="TPR-like"/>
    <property type="match status" value="1"/>
</dbReference>
<protein>
    <submittedName>
        <fullName evidence="4">Putative methyltransferase (Contains TPR repeat)</fullName>
    </submittedName>
</protein>
<gene>
    <name evidence="4" type="ordered locus">Thivi_2496</name>
</gene>
<dbReference type="AlphaFoldDB" id="I3YBR6"/>
<dbReference type="SUPFAM" id="SSF53335">
    <property type="entry name" value="S-adenosyl-L-methionine-dependent methyltransferases"/>
    <property type="match status" value="1"/>
</dbReference>
<dbReference type="GO" id="GO:0008168">
    <property type="term" value="F:methyltransferase activity"/>
    <property type="evidence" value="ECO:0007669"/>
    <property type="project" value="UniProtKB-KW"/>
</dbReference>
<feature type="repeat" description="TPR" evidence="3">
    <location>
        <begin position="136"/>
        <end position="169"/>
    </location>
</feature>
<dbReference type="Pfam" id="PF13428">
    <property type="entry name" value="TPR_14"/>
    <property type="match status" value="1"/>
</dbReference>
<evidence type="ECO:0000313" key="4">
    <source>
        <dbReference type="EMBL" id="AFL74434.1"/>
    </source>
</evidence>
<dbReference type="Pfam" id="PF13489">
    <property type="entry name" value="Methyltransf_23"/>
    <property type="match status" value="1"/>
</dbReference>
<dbReference type="eggNOG" id="COG0457">
    <property type="taxonomic scope" value="Bacteria"/>
</dbReference>
<evidence type="ECO:0000313" key="5">
    <source>
        <dbReference type="Proteomes" id="UP000006062"/>
    </source>
</evidence>
<feature type="repeat" description="TPR" evidence="3">
    <location>
        <begin position="102"/>
        <end position="135"/>
    </location>
</feature>
<dbReference type="InterPro" id="IPR051012">
    <property type="entry name" value="CellSynth/LPSAsmb/PSIAsmb"/>
</dbReference>
<dbReference type="CDD" id="cd02440">
    <property type="entry name" value="AdoMet_MTases"/>
    <property type="match status" value="1"/>
</dbReference>
<proteinExistence type="predicted"/>
<name>I3YBR6_THIV6</name>
<feature type="repeat" description="TPR" evidence="3">
    <location>
        <begin position="34"/>
        <end position="67"/>
    </location>
</feature>
<dbReference type="GO" id="GO:0032259">
    <property type="term" value="P:methylation"/>
    <property type="evidence" value="ECO:0007669"/>
    <property type="project" value="UniProtKB-KW"/>
</dbReference>
<keyword evidence="4" id="KW-0808">Transferase</keyword>
<keyword evidence="4" id="KW-0489">Methyltransferase</keyword>
<dbReference type="Gene3D" id="3.40.50.150">
    <property type="entry name" value="Vaccinia Virus protein VP39"/>
    <property type="match status" value="1"/>
</dbReference>
<dbReference type="HOGENOM" id="CLU_034833_1_0_6"/>
<dbReference type="InterPro" id="IPR029063">
    <property type="entry name" value="SAM-dependent_MTases_sf"/>
</dbReference>
<dbReference type="PROSITE" id="PS50005">
    <property type="entry name" value="TPR"/>
    <property type="match status" value="5"/>
</dbReference>
<dbReference type="eggNOG" id="COG4976">
    <property type="taxonomic scope" value="Bacteria"/>
</dbReference>
<feature type="repeat" description="TPR" evidence="3">
    <location>
        <begin position="204"/>
        <end position="237"/>
    </location>
</feature>
<keyword evidence="5" id="KW-1185">Reference proteome</keyword>
<evidence type="ECO:0000256" key="3">
    <source>
        <dbReference type="PROSITE-ProRule" id="PRU00339"/>
    </source>
</evidence>
<reference evidence="4 5" key="1">
    <citation type="submission" date="2012-06" db="EMBL/GenBank/DDBJ databases">
        <title>Complete sequence of Thiocystis violascens DSM 198.</title>
        <authorList>
            <consortium name="US DOE Joint Genome Institute"/>
            <person name="Lucas S."/>
            <person name="Han J."/>
            <person name="Lapidus A."/>
            <person name="Cheng J.-F."/>
            <person name="Goodwin L."/>
            <person name="Pitluck S."/>
            <person name="Peters L."/>
            <person name="Ovchinnikova G."/>
            <person name="Teshima H."/>
            <person name="Detter J.C."/>
            <person name="Han C."/>
            <person name="Tapia R."/>
            <person name="Land M."/>
            <person name="Hauser L."/>
            <person name="Kyrpides N."/>
            <person name="Ivanova N."/>
            <person name="Pagani I."/>
            <person name="Vogl K."/>
            <person name="Liu Z."/>
            <person name="Frigaard N.-U."/>
            <person name="Bryant D."/>
            <person name="Woyke T."/>
        </authorList>
    </citation>
    <scope>NUCLEOTIDE SEQUENCE [LARGE SCALE GENOMIC DNA]</scope>
    <source>
        <strain evidence="5">ATCC 17096 / DSM 198 / 6111</strain>
    </source>
</reference>
<keyword evidence="1" id="KW-0677">Repeat</keyword>
<dbReference type="PANTHER" id="PTHR45586">
    <property type="entry name" value="TPR REPEAT-CONTAINING PROTEIN PA4667"/>
    <property type="match status" value="1"/>
</dbReference>
<keyword evidence="2 3" id="KW-0802">TPR repeat</keyword>
<dbReference type="Pfam" id="PF14559">
    <property type="entry name" value="TPR_19"/>
    <property type="match status" value="1"/>
</dbReference>
<dbReference type="Gene3D" id="1.25.40.10">
    <property type="entry name" value="Tetratricopeptide repeat domain"/>
    <property type="match status" value="2"/>
</dbReference>
<feature type="repeat" description="TPR" evidence="3">
    <location>
        <begin position="170"/>
        <end position="203"/>
    </location>
</feature>
<evidence type="ECO:0000256" key="1">
    <source>
        <dbReference type="ARBA" id="ARBA00022737"/>
    </source>
</evidence>
<evidence type="ECO:0000256" key="2">
    <source>
        <dbReference type="ARBA" id="ARBA00022803"/>
    </source>
</evidence>
<dbReference type="Proteomes" id="UP000006062">
    <property type="component" value="Chromosome"/>
</dbReference>
<dbReference type="STRING" id="765911.Thivi_2496"/>
<dbReference type="PANTHER" id="PTHR45586:SF1">
    <property type="entry name" value="LIPOPOLYSACCHARIDE ASSEMBLY PROTEIN B"/>
    <property type="match status" value="1"/>
</dbReference>
<sequence>MIRPYGFLLTLAGFCNMNATQEQPELDLTQPLSIDDAMDLAMNLHHAGHHEDAYKIYSRVLELEPNHPDALHFMGIMAHQRGCDEDAIRLMSHSVDLRPDHAGFRSNLGNLLLDNERFEAAQWQYCQALVLDPDRPDALNNLAVLCKELGRYEEAERYLRQALDLSPDFTDARNNLARLYSRMGRIQEAVEQASEALVREPRSASSREMLGYAYCKSGQFDAAAKVYREWLADEPDHPTAVHHLAACTGQGVPPRASDAYVQSVFDAFSARFDARLANLEYRAPQLLAEAVAACLGAATANLEVLDAGCGTGLCAPLLKPFASRLTGVDLSSGMLNKARARTLYDTLRQAELTADLWQRAAGYDLIVSADTLVYFGELDETMRAAAHALRPGGHLCFTVEALAEGESGDYRLQHHGRYAHSRDYLEATLAQAGFAILTLERVVPRCEGGEPVAGWLALAQRRR</sequence>
<dbReference type="InterPro" id="IPR019734">
    <property type="entry name" value="TPR_rpt"/>
</dbReference>
<dbReference type="KEGG" id="tvi:Thivi_2496"/>
<accession>I3YBR6</accession>
<dbReference type="EMBL" id="CP003154">
    <property type="protein sequence ID" value="AFL74434.1"/>
    <property type="molecule type" value="Genomic_DNA"/>
</dbReference>
<dbReference type="PROSITE" id="PS50293">
    <property type="entry name" value="TPR_REGION"/>
    <property type="match status" value="1"/>
</dbReference>
<dbReference type="SMART" id="SM00028">
    <property type="entry name" value="TPR"/>
    <property type="match status" value="6"/>
</dbReference>
<dbReference type="InterPro" id="IPR011990">
    <property type="entry name" value="TPR-like_helical_dom_sf"/>
</dbReference>